<evidence type="ECO:0000256" key="4">
    <source>
        <dbReference type="SAM" id="MobiDB-lite"/>
    </source>
</evidence>
<organism evidence="5">
    <name type="scientific">Tabanus bromius</name>
    <name type="common">Band-eyed brown horse fly</name>
    <dbReference type="NCBI Taxonomy" id="304241"/>
    <lineage>
        <taxon>Eukaryota</taxon>
        <taxon>Metazoa</taxon>
        <taxon>Ecdysozoa</taxon>
        <taxon>Arthropoda</taxon>
        <taxon>Hexapoda</taxon>
        <taxon>Insecta</taxon>
        <taxon>Pterygota</taxon>
        <taxon>Neoptera</taxon>
        <taxon>Endopterygota</taxon>
        <taxon>Diptera</taxon>
        <taxon>Brachycera</taxon>
        <taxon>Tabanomorpha</taxon>
        <taxon>Tabanoidea</taxon>
        <taxon>Tabanidae</taxon>
        <taxon>Tabanus</taxon>
    </lineage>
</organism>
<dbReference type="Pfam" id="PF15266">
    <property type="entry name" value="DUF4594"/>
    <property type="match status" value="1"/>
</dbReference>
<accession>A0A0K8TRS7</accession>
<dbReference type="PANTHER" id="PTHR15635">
    <property type="entry name" value="COILED-COIL DOMAIN CONTAINING PROTEIN 9"/>
    <property type="match status" value="1"/>
</dbReference>
<dbReference type="AlphaFoldDB" id="A0A0K8TRS7"/>
<evidence type="ECO:0000256" key="2">
    <source>
        <dbReference type="ARBA" id="ARBA00023054"/>
    </source>
</evidence>
<protein>
    <submittedName>
        <fullName evidence="5">Uncharacterized protein</fullName>
    </submittedName>
</protein>
<proteinExistence type="evidence at transcript level"/>
<feature type="compositionally biased region" description="Polar residues" evidence="4">
    <location>
        <begin position="226"/>
        <end position="236"/>
    </location>
</feature>
<dbReference type="EMBL" id="GDAI01001003">
    <property type="protein sequence ID" value="JAI16600.1"/>
    <property type="molecule type" value="mRNA"/>
</dbReference>
<feature type="coiled-coil region" evidence="3">
    <location>
        <begin position="2"/>
        <end position="36"/>
    </location>
</feature>
<reference evidence="5" key="1">
    <citation type="journal article" date="2015" name="Insect Biochem. Mol. Biol.">
        <title>An insight into the sialome of the horse fly, Tabanus bromius.</title>
        <authorList>
            <person name="Ribeiro J.M."/>
            <person name="Kazimirova M."/>
            <person name="Takac P."/>
            <person name="Andersen J.F."/>
            <person name="Francischetti I.M."/>
        </authorList>
    </citation>
    <scope>NUCLEOTIDE SEQUENCE</scope>
</reference>
<sequence>AKENLDERIERIKKRNEEIEKKYREAEEDRLMALKDNAMVETKPPKDEDWPKAHKYDEIDFTYDVKPEKLEELNNISKKQEETKKRDYKKFADGEGPPPDPVYNFLADAERDGIVPGKNDNKNHDKKDSRHPGKKNKDQEQRRGGAGNGSFRGRGGKNHSPKYQKQNSHPEYEQWRNEREKIDEARINRQKIGDGKWKREWDNDKINSEKEALLKPERVTLGDVFNANQKRSPTHSNKQHHHHHLSNAPVPADCLVEKRGNITVSVTQSGEVKSVKLTSTPAIGTGRVGPRAAGKPQFSVQKVEKDTNVNHKINNSNNNANNRPPNENNNFQNQGKNKRPQISPKAQKPHLITPPVNTQTAILPSIASPQSATDVLAVDLSHKPEFAKKSVQDRLLRVRSVDDDLKLNNMSTSNGESVEKLAEEEKEKCDTKNDNIQVTEMIAACN</sequence>
<dbReference type="PANTHER" id="PTHR15635:SF12">
    <property type="entry name" value="HABP4_PAI-RBP1 DOMAIN-CONTAINING PROTEIN"/>
    <property type="match status" value="1"/>
</dbReference>
<keyword evidence="1" id="KW-0597">Phosphoprotein</keyword>
<name>A0A0K8TRS7_TABBR</name>
<keyword evidence="2 3" id="KW-0175">Coiled coil</keyword>
<feature type="non-terminal residue" evidence="5">
    <location>
        <position position="1"/>
    </location>
</feature>
<feature type="compositionally biased region" description="Basic and acidic residues" evidence="4">
    <location>
        <begin position="108"/>
        <end position="143"/>
    </location>
</feature>
<feature type="compositionally biased region" description="Low complexity" evidence="4">
    <location>
        <begin position="310"/>
        <end position="335"/>
    </location>
</feature>
<feature type="compositionally biased region" description="Basic and acidic residues" evidence="4">
    <location>
        <begin position="168"/>
        <end position="211"/>
    </location>
</feature>
<feature type="compositionally biased region" description="Basic and acidic residues" evidence="4">
    <location>
        <begin position="67"/>
        <end position="93"/>
    </location>
</feature>
<evidence type="ECO:0000256" key="1">
    <source>
        <dbReference type="ARBA" id="ARBA00022553"/>
    </source>
</evidence>
<feature type="region of interest" description="Disordered" evidence="4">
    <location>
        <begin position="67"/>
        <end position="211"/>
    </location>
</feature>
<evidence type="ECO:0000313" key="5">
    <source>
        <dbReference type="EMBL" id="JAI16600.1"/>
    </source>
</evidence>
<feature type="region of interest" description="Disordered" evidence="4">
    <location>
        <begin position="226"/>
        <end position="246"/>
    </location>
</feature>
<feature type="region of interest" description="Disordered" evidence="4">
    <location>
        <begin position="283"/>
        <end position="355"/>
    </location>
</feature>
<dbReference type="InterPro" id="IPR029336">
    <property type="entry name" value="DUF4594"/>
</dbReference>
<evidence type="ECO:0000256" key="3">
    <source>
        <dbReference type="SAM" id="Coils"/>
    </source>
</evidence>
<feature type="compositionally biased region" description="Gly residues" evidence="4">
    <location>
        <begin position="144"/>
        <end position="153"/>
    </location>
</feature>